<protein>
    <submittedName>
        <fullName evidence="1">N-formylglutamate amidohydrolase</fullName>
    </submittedName>
</protein>
<name>A0A0D6JFY1_9HYPH</name>
<organism evidence="1 2">
    <name type="scientific">Candidatus Filomicrobium marinum</name>
    <dbReference type="NCBI Taxonomy" id="1608628"/>
    <lineage>
        <taxon>Bacteria</taxon>
        <taxon>Pseudomonadati</taxon>
        <taxon>Pseudomonadota</taxon>
        <taxon>Alphaproteobacteria</taxon>
        <taxon>Hyphomicrobiales</taxon>
        <taxon>Hyphomicrobiaceae</taxon>
        <taxon>Filomicrobium</taxon>
    </lineage>
</organism>
<dbReference type="KEGG" id="fil:BN1229_v1_2321"/>
<dbReference type="AlphaFoldDB" id="A0A0D6JFY1"/>
<sequence>MPANERNAILAELTPAFTIDPPQELNSPFVFCSPHSGRVYPRNFLRQSRLSPHALRKSEDYYVDELFAGVPRHGAPLIAARFPRAYLDVNREPYELDPYLFTEPVPDYANCQSTRVVGGLGTIARIVADGEEIYAQRMSLAAGLERIERLYKPFHRALNGLIDDAREKFGHSILIDCHSMPSSSMTAVSGRRPDIVLGDRFGASCDGRITAFTKETFANLGYNVQINRPYAGGFITEHYGQPLQRSHALQIEINRGLYCDEAKLSPTSGFEALRRDLEVVTSRLLFALPLLLESRQAAE</sequence>
<keyword evidence="1" id="KW-0378">Hydrolase</keyword>
<dbReference type="SUPFAM" id="SSF53187">
    <property type="entry name" value="Zn-dependent exopeptidases"/>
    <property type="match status" value="1"/>
</dbReference>
<dbReference type="RefSeq" id="WP_052743858.1">
    <property type="nucleotide sequence ID" value="NZ_LN829118.1"/>
</dbReference>
<evidence type="ECO:0000313" key="1">
    <source>
        <dbReference type="EMBL" id="CPR19792.1"/>
    </source>
</evidence>
<dbReference type="OrthoDB" id="9802050at2"/>
<reference evidence="2" key="1">
    <citation type="submission" date="2015-02" db="EMBL/GenBank/DDBJ databases">
        <authorList>
            <person name="Chooi Y.-H."/>
        </authorList>
    </citation>
    <scope>NUCLEOTIDE SEQUENCE [LARGE SCALE GENOMIC DNA]</scope>
    <source>
        <strain evidence="2">strain Y</strain>
    </source>
</reference>
<dbReference type="InterPro" id="IPR007709">
    <property type="entry name" value="N-FG_amidohydro"/>
</dbReference>
<proteinExistence type="predicted"/>
<dbReference type="Pfam" id="PF05013">
    <property type="entry name" value="FGase"/>
    <property type="match status" value="1"/>
</dbReference>
<dbReference type="EMBL" id="LN829119">
    <property type="protein sequence ID" value="CPR19792.1"/>
    <property type="molecule type" value="Genomic_DNA"/>
</dbReference>
<evidence type="ECO:0000313" key="2">
    <source>
        <dbReference type="Proteomes" id="UP000033187"/>
    </source>
</evidence>
<dbReference type="KEGG" id="fiy:BN1229_v1_2322"/>
<dbReference type="GO" id="GO:0016787">
    <property type="term" value="F:hydrolase activity"/>
    <property type="evidence" value="ECO:0007669"/>
    <property type="project" value="UniProtKB-KW"/>
</dbReference>
<accession>A0A0D6JFY1</accession>
<gene>
    <name evidence="1" type="ORF">YBN1229_v1_2322</name>
</gene>
<dbReference type="Gene3D" id="3.40.630.40">
    <property type="entry name" value="Zn-dependent exopeptidases"/>
    <property type="match status" value="1"/>
</dbReference>
<keyword evidence="2" id="KW-1185">Reference proteome</keyword>
<dbReference type="Proteomes" id="UP000033187">
    <property type="component" value="Chromosome 1"/>
</dbReference>